<proteinExistence type="predicted"/>
<dbReference type="RefSeq" id="WP_236113592.1">
    <property type="nucleotide sequence ID" value="NZ_JAKGTI010000001.1"/>
</dbReference>
<keyword evidence="1" id="KW-0732">Signal</keyword>
<dbReference type="SUPFAM" id="SSF56925">
    <property type="entry name" value="OMPA-like"/>
    <property type="match status" value="1"/>
</dbReference>
<gene>
    <name evidence="2" type="ORF">L1I42_06075</name>
</gene>
<organism evidence="2 3">
    <name type="scientific">Maritalea mediterranea</name>
    <dbReference type="NCBI Taxonomy" id="2909667"/>
    <lineage>
        <taxon>Bacteria</taxon>
        <taxon>Pseudomonadati</taxon>
        <taxon>Pseudomonadota</taxon>
        <taxon>Alphaproteobacteria</taxon>
        <taxon>Hyphomicrobiales</taxon>
        <taxon>Devosiaceae</taxon>
        <taxon>Maritalea</taxon>
    </lineage>
</organism>
<comment type="caution">
    <text evidence="2">The sequence shown here is derived from an EMBL/GenBank/DDBJ whole genome shotgun (WGS) entry which is preliminary data.</text>
</comment>
<accession>A0ABS9E8H7</accession>
<evidence type="ECO:0000256" key="1">
    <source>
        <dbReference type="SAM" id="SignalP"/>
    </source>
</evidence>
<keyword evidence="3" id="KW-1185">Reference proteome</keyword>
<evidence type="ECO:0000313" key="3">
    <source>
        <dbReference type="Proteomes" id="UP001201217"/>
    </source>
</evidence>
<name>A0ABS9E8H7_9HYPH</name>
<dbReference type="EMBL" id="JAKGTI010000001">
    <property type="protein sequence ID" value="MCF4098055.1"/>
    <property type="molecule type" value="Genomic_DNA"/>
</dbReference>
<evidence type="ECO:0008006" key="4">
    <source>
        <dbReference type="Google" id="ProtNLM"/>
    </source>
</evidence>
<feature type="chain" id="PRO_5046938806" description="Outer membrane protein beta-barrel domain-containing protein" evidence="1">
    <location>
        <begin position="24"/>
        <end position="176"/>
    </location>
</feature>
<protein>
    <recommendedName>
        <fullName evidence="4">Outer membrane protein beta-barrel domain-containing protein</fullName>
    </recommendedName>
</protein>
<evidence type="ECO:0000313" key="2">
    <source>
        <dbReference type="EMBL" id="MCF4098055.1"/>
    </source>
</evidence>
<feature type="signal peptide" evidence="1">
    <location>
        <begin position="1"/>
        <end position="23"/>
    </location>
</feature>
<dbReference type="InterPro" id="IPR011250">
    <property type="entry name" value="OMP/PagP_B-barrel"/>
</dbReference>
<sequence length="176" mass="18650">MTKLKSILTLSATTLLMVGSALAGDAIDYPPLPTEYVQVGFDWEGFYAGVGIGGANINGDTMAQLDAIVGVNVTQDDFLIGAEIWLGGYRDQGSGAMGGSGGIEARAGYLFTQDVLAYAGIGRHFYDTGDQYTSIGLGTEFVVSDQVTLDFEYKYLGWSDTGNTGHSFGASALWHF</sequence>
<dbReference type="Proteomes" id="UP001201217">
    <property type="component" value="Unassembled WGS sequence"/>
</dbReference>
<reference evidence="2 3" key="1">
    <citation type="submission" date="2022-01" db="EMBL/GenBank/DDBJ databases">
        <title>Maritalea mediterranea sp. nov., isolated from marine plastic residues from the Malva-rosa beach (Valencia, Spain).</title>
        <authorList>
            <person name="Vidal-Verdu A."/>
            <person name="Molina-Menor E."/>
            <person name="Pascual J."/>
            <person name="Pereto J."/>
            <person name="Porcar M."/>
        </authorList>
    </citation>
    <scope>NUCLEOTIDE SEQUENCE [LARGE SCALE GENOMIC DNA]</scope>
    <source>
        <strain evidence="2 3">P4.10X</strain>
    </source>
</reference>